<evidence type="ECO:0000256" key="1">
    <source>
        <dbReference type="ARBA" id="ARBA00004496"/>
    </source>
</evidence>
<dbReference type="GO" id="GO:0005856">
    <property type="term" value="C:cytoskeleton"/>
    <property type="evidence" value="ECO:0007669"/>
    <property type="project" value="InterPro"/>
</dbReference>
<protein>
    <submittedName>
        <fullName evidence="8">Bullous pemphigoid antigen 1, isoforms 6/9/10</fullName>
    </submittedName>
</protein>
<dbReference type="HOGENOM" id="CLU_226840_0_0_1"/>
<feature type="coiled-coil region" evidence="6">
    <location>
        <begin position="1924"/>
        <end position="2001"/>
    </location>
</feature>
<dbReference type="GO" id="GO:0045104">
    <property type="term" value="P:intermediate filament cytoskeleton organization"/>
    <property type="evidence" value="ECO:0007669"/>
    <property type="project" value="InterPro"/>
</dbReference>
<feature type="coiled-coil region" evidence="6">
    <location>
        <begin position="1660"/>
        <end position="1694"/>
    </location>
</feature>
<feature type="coiled-coil region" evidence="6">
    <location>
        <begin position="1402"/>
        <end position="1462"/>
    </location>
</feature>
<dbReference type="InterPro" id="IPR001101">
    <property type="entry name" value="Plectin_repeat"/>
</dbReference>
<dbReference type="Gene3D" id="1.20.58.60">
    <property type="match status" value="13"/>
</dbReference>
<dbReference type="Gene3D" id="3.90.1290.10">
    <property type="entry name" value="Plakin repeat"/>
    <property type="match status" value="3"/>
</dbReference>
<dbReference type="InParanoid" id="K1R1R1"/>
<dbReference type="Pfam" id="PF00435">
    <property type="entry name" value="Spectrin"/>
    <property type="match status" value="6"/>
</dbReference>
<dbReference type="InterPro" id="IPR043197">
    <property type="entry name" value="Plakin"/>
</dbReference>
<evidence type="ECO:0000256" key="5">
    <source>
        <dbReference type="ARBA" id="ARBA00022737"/>
    </source>
</evidence>
<dbReference type="EMBL" id="JH816269">
    <property type="protein sequence ID" value="EKC27656.1"/>
    <property type="molecule type" value="Genomic_DNA"/>
</dbReference>
<feature type="compositionally biased region" description="Basic residues" evidence="7">
    <location>
        <begin position="496"/>
        <end position="512"/>
    </location>
</feature>
<feature type="coiled-coil region" evidence="6">
    <location>
        <begin position="1550"/>
        <end position="1591"/>
    </location>
</feature>
<dbReference type="SUPFAM" id="SSF75399">
    <property type="entry name" value="Plakin repeat"/>
    <property type="match status" value="3"/>
</dbReference>
<dbReference type="SMART" id="SM00250">
    <property type="entry name" value="PLEC"/>
    <property type="match status" value="9"/>
</dbReference>
<dbReference type="Gene3D" id="2.30.30.40">
    <property type="entry name" value="SH3 Domains"/>
    <property type="match status" value="1"/>
</dbReference>
<organism evidence="8">
    <name type="scientific">Magallana gigas</name>
    <name type="common">Pacific oyster</name>
    <name type="synonym">Crassostrea gigas</name>
    <dbReference type="NCBI Taxonomy" id="29159"/>
    <lineage>
        <taxon>Eukaryota</taxon>
        <taxon>Metazoa</taxon>
        <taxon>Spiralia</taxon>
        <taxon>Lophotrochozoa</taxon>
        <taxon>Mollusca</taxon>
        <taxon>Bivalvia</taxon>
        <taxon>Autobranchia</taxon>
        <taxon>Pteriomorphia</taxon>
        <taxon>Ostreida</taxon>
        <taxon>Ostreoidea</taxon>
        <taxon>Ostreidae</taxon>
        <taxon>Magallana</taxon>
    </lineage>
</organism>
<accession>K1R1R1</accession>
<evidence type="ECO:0000256" key="4">
    <source>
        <dbReference type="ARBA" id="ARBA00022553"/>
    </source>
</evidence>
<dbReference type="CDD" id="cd00176">
    <property type="entry name" value="SPEC"/>
    <property type="match status" value="7"/>
</dbReference>
<dbReference type="InterPro" id="IPR035915">
    <property type="entry name" value="Plakin_repeat_sf"/>
</dbReference>
<sequence>MASRRDPGGPRKLLETIREKQKHLQDAAFSSNYIGVQQALDKTKEKTSEIKGLKRKVDEAKKSKGQDSAADSLDAEYELLEDLALQKKRCLETLLYVSEVENILQNVQSEFEDRALYLTERRKVFESIYREDTVEASARIHRDCTYALRGSWNWLSQVTKCLQTHMTNAGEYHQFFHDVQFLDEDLGLFLKLMNSNTMRERVETQEADVMCKHLRNITNKLLDFQCRVDKLGNQAVEVYPIHLRRESCSYPLKAKALVFYCHEEVKLEVGEEVLVLDTTDQDKWQVRCNNGSETEVPGVILVIPPPDKKAVQQVQRIKEQLVIHWDTTLKRFRTQLIQFISNNIKDTQEKELSRISSGQKAELMRLMNEAVQLLRPLSVEDPDFKIMMANVTNFRKIISQVKSGDKDYTNGTTQKWQANAKVLVHYKEFLTYAKTYKQALAESREQEKLLLKGAGGQLYSSKAYFERTLPMVEVNTKSQETVITSVKSEMIIHERQKGKRPKPPPRRRRQLKRVMSSAVPNDVSSDLPECSEELQSFTITGVIDPRTKQRLTVFQAMAQGILDQANGTYTDPTTGKSMPIPEAIHRGLITVDTRENLPNGHSADDGFSPMRNTLETQIFPVAGVIDPRTGEWISVKEAVSLGILDPKSGKYKNIVTGEECDLLEAVKNGYLVVDPAVLEDTEKKDCFTFVDFADVGFRVTGVVDPTTGDEIPLKRAMTDGVIDLVNSLYRNPHTGETISIEDAIRQGLIRGTYLSPSEAAAGGPDVMILKQLQLKKQRYLPGDGEGGDSVDGSRQTPNAVMFDKLRARLDPEEQMVLDPNDLTSISLQEAYEKGVIDFEKGEYKVPNGDCLSLEQATARNFIEPELLQEILKVYQDCSVKNLTEEGKFDPETGLVIDPKSGNSMSLQSAIEQRVIDPNLVYFYDVPSQKITNLATAIENGSYDPSSGKYKHKKVPQALSLEQADKVGLVLCDIDPDKMTMDAKTLERLQKVMDTSIPFIPAPYSNGNCSLEEAIKAGSVDLQNGMVKDLRTGEVMSLAEAMQTSKIDPTAAKSLLDALDKLSLHEMIQKGQINPDKGHFIPSDKSRPITIQEAMDRGLLHPENVYVVDKENNNIVSLDSLIKSGRFDPKTGMVIDQKTGRAMSLSEAIANGIIGGKIAVDDFVDTSVTLKDLIDSSKVNPRSTTFVAPNNYKMSLRDALANGFLTMNSNVKLDPETGCVVLAADEEIVQALVDVKENSDWISDTERKLASQKKPHQRLDGLQGQSNDIKAVQEDMVRRKTGVTTSIKQAEELIDNNQTDRKEDGAQQIQKLRFNVSDLKIRFNAAFGETESRRKRFQKMTEDLEQFYTTLQDIDQWLDQAIEKSRDLQTSKDNIHNQFNDYKEFVEEIQVKELEIAGVIKMADDFRDTAQEFEKEAEAYRQRIQVLPPIKEEVDNNIIDDEIESLEEKFKDVSRNCSKHMEKLAALMKQKKGFDDLKDKLSSVYPQIEARLSNIHGNGLGKNPEKDTKDLTAVKELKADLIGQDRKLKDLIQSGEKLVKGLNDINMKQKADEVKESMAEMKDKHESLQSEIGEKEEELSSAVSQQQNLRNRLDGLQRWMSETESALENRPLISLDKDKLAQQLKEQRLLNGEIETNKTLLERISQETGQNAPDDDAEGVILELSERMVEVEKDVDQVTMEIEDVACSVSELENNIGQMDSWLTDAISSLKTRQKGANQKAVKAKIDALYNDKREKEYDMEKLRQSAKEIMDDERVCDQFAMKEYLGEVEVKWHELTEHLVQQVSLEALTEIDGMLKYLDKAENEINTAEPVNVEPETLNIQLHDHQSFNMDLNQKRNAVKDIINKCNRMLRETTNAQTDEIKSRLESIKTQADIVCQLSAERLHQLESALPLATHFSENQAEIHSWLDEMEADLKAHSSPGNTLEQVKKQLDNIKDTQQKIEDHRPFLEDLNTTGLELMELCCDDDAGEIQTKLLKYNEQYEKLKGQAREKARELTTARSKMTQEVSDSLDHVLGDLAQLNRDLATADPIAASPDKLRDEIRQNNILLEDLENQRPAIAAADEAVKRLIAQGVEDPAEAEDLKLKLAEIATLNNQTREGALKRERDLSAATTVAEKFFDSCNDTMSNLRDLKDNFLSQEPPGVDSSTVEEQQKELKELRKELGKARLSYEECRQLGEELSGLCSDPGLMEIRKQLEDIHVLADDVHDIARDREEDLKKALGHTEKFQELQEAIMTWLPLAEQTLDEMETPSSNPQNLKTQIEELKSSKSDIQPHVADVQQLNQELSTLKDMSPVAAEALQRPVEEINHRWATLLKGITDRETKLSGMQLKLGELEAGINDSVDNLENIQSDLEKFEGVNGDPKCLETYMKKLQVMNNDLKNQDKMCKKLSSAVDSIQDAELKEKRDVMNEQLRATQAHLRDKEAKLQEKLRQVKKYLGEVDDAYHWVNDFRNELKAAPPCGALPESSKKQFDAFMAKFEELESRTDATQGLIAKGQELAKLYPPEDVAQITEKIKKLGDRWKDTQDRAEKRKDKLSEHLQNVGEFHDTLKGFMDWLNNAEIAMRSFKYPSKLVEKVTVQIEEHNKLKTELEQHIEKMQSLEKNGSYLKHFGKKQDTIYIKNLLVGIKLRWKKLMRRTDERGRLLKSAYREDKRFYDAWKDLCDWLDESSKTVTRFMVPVNQGSATKQNIDDLKRFQHQLAAKHQAFYSATRLGRNLKDRCTKADPERDVLQQMLDELKNKWNAVRSVVSRRSVVTVNVLMYQYHYPTLKMHVTLTLPNTQHNTRITQHSTYTCTTQFT</sequence>
<keyword evidence="5" id="KW-0677">Repeat</keyword>
<feature type="coiled-coil region" evidence="6">
    <location>
        <begin position="36"/>
        <end position="63"/>
    </location>
</feature>
<keyword evidence="6" id="KW-0175">Coiled coil</keyword>
<keyword evidence="3" id="KW-0963">Cytoplasm</keyword>
<dbReference type="GO" id="GO:0005737">
    <property type="term" value="C:cytoplasm"/>
    <property type="evidence" value="ECO:0007669"/>
    <property type="project" value="UniProtKB-SubCell"/>
</dbReference>
<comment type="subcellular location">
    <subcellularLocation>
        <location evidence="1">Cytoplasm</location>
    </subcellularLocation>
</comment>
<dbReference type="Pfam" id="PF17902">
    <property type="entry name" value="SH3_10"/>
    <property type="match status" value="1"/>
</dbReference>
<dbReference type="SUPFAM" id="SSF46966">
    <property type="entry name" value="Spectrin repeat"/>
    <property type="match status" value="10"/>
</dbReference>
<dbReference type="PROSITE" id="PS50002">
    <property type="entry name" value="SH3"/>
    <property type="match status" value="1"/>
</dbReference>
<dbReference type="PANTHER" id="PTHR23169">
    <property type="entry name" value="ENVOPLAKIN"/>
    <property type="match status" value="1"/>
</dbReference>
<feature type="coiled-coil region" evidence="6">
    <location>
        <begin position="2148"/>
        <end position="2175"/>
    </location>
</feature>
<dbReference type="InterPro" id="IPR018159">
    <property type="entry name" value="Spectrin/alpha-actinin"/>
</dbReference>
<dbReference type="Pfam" id="PF00681">
    <property type="entry name" value="Plectin"/>
    <property type="match status" value="1"/>
</dbReference>
<dbReference type="InterPro" id="IPR002017">
    <property type="entry name" value="Spectrin_repeat"/>
</dbReference>
<keyword evidence="4" id="KW-0597">Phosphoprotein</keyword>
<dbReference type="SMART" id="SM00150">
    <property type="entry name" value="SPEC"/>
    <property type="match status" value="12"/>
</dbReference>
<gene>
    <name evidence="8" type="ORF">CGI_10016946</name>
</gene>
<evidence type="ECO:0000313" key="8">
    <source>
        <dbReference type="EMBL" id="EKC27656.1"/>
    </source>
</evidence>
<evidence type="ECO:0000256" key="2">
    <source>
        <dbReference type="ARBA" id="ARBA00022443"/>
    </source>
</evidence>
<feature type="region of interest" description="Disordered" evidence="7">
    <location>
        <begin position="493"/>
        <end position="527"/>
    </location>
</feature>
<name>K1R1R1_MAGGI</name>
<proteinExistence type="predicted"/>
<evidence type="ECO:0000256" key="7">
    <source>
        <dbReference type="SAM" id="MobiDB-lite"/>
    </source>
</evidence>
<evidence type="ECO:0000256" key="6">
    <source>
        <dbReference type="SAM" id="Coils"/>
    </source>
</evidence>
<keyword evidence="2" id="KW-0728">SH3 domain</keyword>
<dbReference type="InterPro" id="IPR041615">
    <property type="entry name" value="Desmoplakin_SH3"/>
</dbReference>
<evidence type="ECO:0000256" key="3">
    <source>
        <dbReference type="ARBA" id="ARBA00022490"/>
    </source>
</evidence>
<dbReference type="InterPro" id="IPR001452">
    <property type="entry name" value="SH3_domain"/>
</dbReference>
<reference evidence="8" key="1">
    <citation type="journal article" date="2012" name="Nature">
        <title>The oyster genome reveals stress adaptation and complexity of shell formation.</title>
        <authorList>
            <person name="Zhang G."/>
            <person name="Fang X."/>
            <person name="Guo X."/>
            <person name="Li L."/>
            <person name="Luo R."/>
            <person name="Xu F."/>
            <person name="Yang P."/>
            <person name="Zhang L."/>
            <person name="Wang X."/>
            <person name="Qi H."/>
            <person name="Xiong Z."/>
            <person name="Que H."/>
            <person name="Xie Y."/>
            <person name="Holland P.W."/>
            <person name="Paps J."/>
            <person name="Zhu Y."/>
            <person name="Wu F."/>
            <person name="Chen Y."/>
            <person name="Wang J."/>
            <person name="Peng C."/>
            <person name="Meng J."/>
            <person name="Yang L."/>
            <person name="Liu J."/>
            <person name="Wen B."/>
            <person name="Zhang N."/>
            <person name="Huang Z."/>
            <person name="Zhu Q."/>
            <person name="Feng Y."/>
            <person name="Mount A."/>
            <person name="Hedgecock D."/>
            <person name="Xu Z."/>
            <person name="Liu Y."/>
            <person name="Domazet-Loso T."/>
            <person name="Du Y."/>
            <person name="Sun X."/>
            <person name="Zhang S."/>
            <person name="Liu B."/>
            <person name="Cheng P."/>
            <person name="Jiang X."/>
            <person name="Li J."/>
            <person name="Fan D."/>
            <person name="Wang W."/>
            <person name="Fu W."/>
            <person name="Wang T."/>
            <person name="Wang B."/>
            <person name="Zhang J."/>
            <person name="Peng Z."/>
            <person name="Li Y."/>
            <person name="Li N."/>
            <person name="Wang J."/>
            <person name="Chen M."/>
            <person name="He Y."/>
            <person name="Tan F."/>
            <person name="Song X."/>
            <person name="Zheng Q."/>
            <person name="Huang R."/>
            <person name="Yang H."/>
            <person name="Du X."/>
            <person name="Chen L."/>
            <person name="Yang M."/>
            <person name="Gaffney P.M."/>
            <person name="Wang S."/>
            <person name="Luo L."/>
            <person name="She Z."/>
            <person name="Ming Y."/>
            <person name="Huang W."/>
            <person name="Zhang S."/>
            <person name="Huang B."/>
            <person name="Zhang Y."/>
            <person name="Qu T."/>
            <person name="Ni P."/>
            <person name="Miao G."/>
            <person name="Wang J."/>
            <person name="Wang Q."/>
            <person name="Steinberg C.E."/>
            <person name="Wang H."/>
            <person name="Li N."/>
            <person name="Qian L."/>
            <person name="Zhang G."/>
            <person name="Li Y."/>
            <person name="Yang H."/>
            <person name="Liu X."/>
            <person name="Wang J."/>
            <person name="Yin Y."/>
            <person name="Wang J."/>
        </authorList>
    </citation>
    <scope>NUCLEOTIDE SEQUENCE [LARGE SCALE GENOMIC DNA]</scope>
    <source>
        <strain evidence="8">05x7-T-G4-1.051#20</strain>
    </source>
</reference>
<feature type="region of interest" description="Disordered" evidence="7">
    <location>
        <begin position="1246"/>
        <end position="1270"/>
    </location>
</feature>
<feature type="coiled-coil region" evidence="6">
    <location>
        <begin position="2365"/>
        <end position="2439"/>
    </location>
</feature>
<feature type="coiled-coil region" evidence="6">
    <location>
        <begin position="2573"/>
        <end position="2603"/>
    </location>
</feature>